<comment type="caution">
    <text evidence="3">The sequence shown here is derived from an EMBL/GenBank/DDBJ whole genome shotgun (WGS) entry which is preliminary data.</text>
</comment>
<feature type="compositionally biased region" description="Acidic residues" evidence="1">
    <location>
        <begin position="192"/>
        <end position="210"/>
    </location>
</feature>
<protein>
    <submittedName>
        <fullName evidence="3">Uncharacterized protein</fullName>
    </submittedName>
</protein>
<proteinExistence type="predicted"/>
<name>A0A922KZC4_DERFA</name>
<gene>
    <name evidence="3" type="ORF">DERF_014644</name>
</gene>
<evidence type="ECO:0000256" key="2">
    <source>
        <dbReference type="SAM" id="Phobius"/>
    </source>
</evidence>
<dbReference type="Proteomes" id="UP000790347">
    <property type="component" value="Unassembled WGS sequence"/>
</dbReference>
<keyword evidence="2" id="KW-0812">Transmembrane</keyword>
<feature type="region of interest" description="Disordered" evidence="1">
    <location>
        <begin position="192"/>
        <end position="221"/>
    </location>
</feature>
<organism evidence="3 4">
    <name type="scientific">Dermatophagoides farinae</name>
    <name type="common">American house dust mite</name>
    <dbReference type="NCBI Taxonomy" id="6954"/>
    <lineage>
        <taxon>Eukaryota</taxon>
        <taxon>Metazoa</taxon>
        <taxon>Ecdysozoa</taxon>
        <taxon>Arthropoda</taxon>
        <taxon>Chelicerata</taxon>
        <taxon>Arachnida</taxon>
        <taxon>Acari</taxon>
        <taxon>Acariformes</taxon>
        <taxon>Sarcoptiformes</taxon>
        <taxon>Astigmata</taxon>
        <taxon>Psoroptidia</taxon>
        <taxon>Analgoidea</taxon>
        <taxon>Pyroglyphidae</taxon>
        <taxon>Dermatophagoidinae</taxon>
        <taxon>Dermatophagoides</taxon>
    </lineage>
</organism>
<dbReference type="AlphaFoldDB" id="A0A922KZC4"/>
<dbReference type="OrthoDB" id="6424180at2759"/>
<reference evidence="3" key="2">
    <citation type="journal article" date="2022" name="Res Sq">
        <title>Comparative Genomics Reveals Insights into the Divergent Evolution of Astigmatic Mites and Household Pest Adaptations.</title>
        <authorList>
            <person name="Xiong Q."/>
            <person name="Wan A.T.-Y."/>
            <person name="Liu X.-Y."/>
            <person name="Fung C.S.-H."/>
            <person name="Xiao X."/>
            <person name="Malainual N."/>
            <person name="Hou J."/>
            <person name="Wang L."/>
            <person name="Wang M."/>
            <person name="Yang K."/>
            <person name="Cui Y."/>
            <person name="Leung E."/>
            <person name="Nong W."/>
            <person name="Shin S.-K."/>
            <person name="Au S."/>
            <person name="Jeong K.Y."/>
            <person name="Chew F.T."/>
            <person name="Hui J."/>
            <person name="Leung T.F."/>
            <person name="Tungtrongchitr A."/>
            <person name="Zhong N."/>
            <person name="Liu Z."/>
            <person name="Tsui S."/>
        </authorList>
    </citation>
    <scope>NUCLEOTIDE SEQUENCE</scope>
    <source>
        <strain evidence="3">Derf</strain>
        <tissue evidence="3">Whole organism</tissue>
    </source>
</reference>
<sequence length="221" mass="23960">METTTISLGPARSIQSIPLSSSSSSPSSSSSSSSSSKQSIGQSWFSSFVIIIGIVLLLLGCGCGPSLQIAFAPKLITRFCYNSPNLSTINSQCVLCNYYMFDATVLGCTGSTALTMNITATQAFCVISQCLGQIRQQPVFLGRRKRDSNSNMIMEQLAPIQRYKDSNLDMINQSAISTLPVEYRIEKEVEADIVPDDDIDNDDDDDDDGYEISGKDLDSSI</sequence>
<evidence type="ECO:0000256" key="1">
    <source>
        <dbReference type="SAM" id="MobiDB-lite"/>
    </source>
</evidence>
<keyword evidence="4" id="KW-1185">Reference proteome</keyword>
<accession>A0A922KZC4</accession>
<keyword evidence="2" id="KW-1133">Transmembrane helix</keyword>
<reference evidence="3" key="1">
    <citation type="submission" date="2013-05" db="EMBL/GenBank/DDBJ databases">
        <authorList>
            <person name="Yim A.K.Y."/>
            <person name="Chan T.F."/>
            <person name="Ji K.M."/>
            <person name="Liu X.Y."/>
            <person name="Zhou J.W."/>
            <person name="Li R.Q."/>
            <person name="Yang K.Y."/>
            <person name="Li J."/>
            <person name="Li M."/>
            <person name="Law P.T.W."/>
            <person name="Wu Y.L."/>
            <person name="Cai Z.L."/>
            <person name="Qin H."/>
            <person name="Bao Y."/>
            <person name="Leung R.K.K."/>
            <person name="Ng P.K.S."/>
            <person name="Zou J."/>
            <person name="Zhong X.J."/>
            <person name="Ran P.X."/>
            <person name="Zhong N.S."/>
            <person name="Liu Z.G."/>
            <person name="Tsui S.K.W."/>
        </authorList>
    </citation>
    <scope>NUCLEOTIDE SEQUENCE</scope>
    <source>
        <strain evidence="3">Derf</strain>
        <tissue evidence="3">Whole organism</tissue>
    </source>
</reference>
<evidence type="ECO:0000313" key="3">
    <source>
        <dbReference type="EMBL" id="KAH9493919.1"/>
    </source>
</evidence>
<feature type="region of interest" description="Disordered" evidence="1">
    <location>
        <begin position="1"/>
        <end position="37"/>
    </location>
</feature>
<feature type="compositionally biased region" description="Low complexity" evidence="1">
    <location>
        <begin position="13"/>
        <end position="37"/>
    </location>
</feature>
<feature type="transmembrane region" description="Helical" evidence="2">
    <location>
        <begin position="44"/>
        <end position="67"/>
    </location>
</feature>
<dbReference type="EMBL" id="ASGP02000008">
    <property type="protein sequence ID" value="KAH9493919.1"/>
    <property type="molecule type" value="Genomic_DNA"/>
</dbReference>
<keyword evidence="2" id="KW-0472">Membrane</keyword>
<evidence type="ECO:0000313" key="4">
    <source>
        <dbReference type="Proteomes" id="UP000790347"/>
    </source>
</evidence>